<name>A0A671UEQ3_SPAAU</name>
<dbReference type="PROSITE" id="PS01225">
    <property type="entry name" value="CTCK_2"/>
    <property type="match status" value="1"/>
</dbReference>
<dbReference type="PANTHER" id="PTHR11339">
    <property type="entry name" value="EXTRACELLULAR MATRIX GLYCOPROTEIN RELATED"/>
    <property type="match status" value="1"/>
</dbReference>
<dbReference type="SUPFAM" id="SSF57501">
    <property type="entry name" value="Cystine-knot cytokines"/>
    <property type="match status" value="1"/>
</dbReference>
<reference evidence="6" key="2">
    <citation type="submission" date="2025-08" db="UniProtKB">
        <authorList>
            <consortium name="Ensembl"/>
        </authorList>
    </citation>
    <scope>IDENTIFICATION</scope>
</reference>
<dbReference type="GO" id="GO:0005576">
    <property type="term" value="C:extracellular region"/>
    <property type="evidence" value="ECO:0007669"/>
    <property type="project" value="UniProtKB-SubCell"/>
</dbReference>
<evidence type="ECO:0000256" key="4">
    <source>
        <dbReference type="PROSITE-ProRule" id="PRU00039"/>
    </source>
</evidence>
<sequence length="120" mass="13136">MCLLPSSGIPKGQPCNVSTTVMYLESQGCQSQERVNITSCRGACGTFTFYSNKMKSLQHTCSCCQELATSERQIQLFCPDNTELTYAYTHIEACGCLKTDCSVPGQSQKTATSPSIKSRR</sequence>
<dbReference type="SMART" id="SM00041">
    <property type="entry name" value="CT"/>
    <property type="match status" value="1"/>
</dbReference>
<feature type="domain" description="CTCK" evidence="5">
    <location>
        <begin position="15"/>
        <end position="102"/>
    </location>
</feature>
<dbReference type="InterPro" id="IPR050780">
    <property type="entry name" value="Mucin_vWF_Thrombospondin_sf"/>
</dbReference>
<dbReference type="GeneTree" id="ENSGT00940000163235"/>
<feature type="disulfide bond" evidence="4">
    <location>
        <begin position="40"/>
        <end position="94"/>
    </location>
</feature>
<dbReference type="Gene3D" id="2.10.90.10">
    <property type="entry name" value="Cystine-knot cytokines"/>
    <property type="match status" value="1"/>
</dbReference>
<reference evidence="6" key="3">
    <citation type="submission" date="2025-09" db="UniProtKB">
        <authorList>
            <consortium name="Ensembl"/>
        </authorList>
    </citation>
    <scope>IDENTIFICATION</scope>
</reference>
<evidence type="ECO:0000256" key="2">
    <source>
        <dbReference type="ARBA" id="ARBA00022525"/>
    </source>
</evidence>
<reference evidence="6" key="1">
    <citation type="submission" date="2021-04" db="EMBL/GenBank/DDBJ databases">
        <authorList>
            <consortium name="Wellcome Sanger Institute Data Sharing"/>
        </authorList>
    </citation>
    <scope>NUCLEOTIDE SEQUENCE [LARGE SCALE GENOMIC DNA]</scope>
</reference>
<dbReference type="PROSITE" id="PS01185">
    <property type="entry name" value="CTCK_1"/>
    <property type="match status" value="1"/>
</dbReference>
<dbReference type="InParanoid" id="A0A671UEQ3"/>
<dbReference type="OMA" id="CTETECT"/>
<dbReference type="Ensembl" id="ENSSAUT00010011878.1">
    <property type="protein sequence ID" value="ENSSAUP00010011174.1"/>
    <property type="gene ID" value="ENSSAUG00010005386.1"/>
</dbReference>
<keyword evidence="7" id="KW-1185">Reference proteome</keyword>
<protein>
    <recommendedName>
        <fullName evidence="5">CTCK domain-containing protein</fullName>
    </recommendedName>
</protein>
<dbReference type="InterPro" id="IPR006207">
    <property type="entry name" value="Cys_knot_C"/>
</dbReference>
<dbReference type="InterPro" id="IPR029034">
    <property type="entry name" value="Cystine-knot_cytokine"/>
</dbReference>
<organism evidence="6 7">
    <name type="scientific">Sparus aurata</name>
    <name type="common">Gilthead sea bream</name>
    <dbReference type="NCBI Taxonomy" id="8175"/>
    <lineage>
        <taxon>Eukaryota</taxon>
        <taxon>Metazoa</taxon>
        <taxon>Chordata</taxon>
        <taxon>Craniata</taxon>
        <taxon>Vertebrata</taxon>
        <taxon>Euteleostomi</taxon>
        <taxon>Actinopterygii</taxon>
        <taxon>Neopterygii</taxon>
        <taxon>Teleostei</taxon>
        <taxon>Neoteleostei</taxon>
        <taxon>Acanthomorphata</taxon>
        <taxon>Eupercaria</taxon>
        <taxon>Spariformes</taxon>
        <taxon>Sparidae</taxon>
        <taxon>Sparus</taxon>
    </lineage>
</organism>
<dbReference type="Pfam" id="PF00007">
    <property type="entry name" value="Cys_knot"/>
    <property type="match status" value="1"/>
</dbReference>
<evidence type="ECO:0000256" key="1">
    <source>
        <dbReference type="ARBA" id="ARBA00004613"/>
    </source>
</evidence>
<accession>A0A671UEQ3</accession>
<evidence type="ECO:0000313" key="6">
    <source>
        <dbReference type="Ensembl" id="ENSSAUP00010011174.1"/>
    </source>
</evidence>
<dbReference type="InterPro" id="IPR006208">
    <property type="entry name" value="Glyco_hormone_CN"/>
</dbReference>
<comment type="caution">
    <text evidence="4">Lacks conserved residue(s) required for the propagation of feature annotation.</text>
</comment>
<keyword evidence="3 4" id="KW-1015">Disulfide bond</keyword>
<feature type="disulfide bond" evidence="4">
    <location>
        <begin position="29"/>
        <end position="78"/>
    </location>
</feature>
<dbReference type="Proteomes" id="UP000472265">
    <property type="component" value="Chromosome 4"/>
</dbReference>
<evidence type="ECO:0000256" key="3">
    <source>
        <dbReference type="ARBA" id="ARBA00023157"/>
    </source>
</evidence>
<proteinExistence type="predicted"/>
<evidence type="ECO:0000259" key="5">
    <source>
        <dbReference type="PROSITE" id="PS01225"/>
    </source>
</evidence>
<comment type="subcellular location">
    <subcellularLocation>
        <location evidence="1">Secreted</location>
    </subcellularLocation>
</comment>
<feature type="disulfide bond" evidence="4">
    <location>
        <begin position="44"/>
        <end position="96"/>
    </location>
</feature>
<dbReference type="AlphaFoldDB" id="A0A671UEQ3"/>
<evidence type="ECO:0000313" key="7">
    <source>
        <dbReference type="Proteomes" id="UP000472265"/>
    </source>
</evidence>
<keyword evidence="2" id="KW-0964">Secreted</keyword>